<dbReference type="OMA" id="MEPDIIP"/>
<feature type="compositionally biased region" description="Acidic residues" evidence="1">
    <location>
        <begin position="312"/>
        <end position="324"/>
    </location>
</feature>
<reference evidence="3" key="2">
    <citation type="submission" date="2025-08" db="UniProtKB">
        <authorList>
            <consortium name="Ensembl"/>
        </authorList>
    </citation>
    <scope>IDENTIFICATION</scope>
</reference>
<sequence length="764" mass="83154">MEPYVMPLHSSSPPPLDDDGDGEAGSEEDEFGDFSVGVSCSPPGFADSSDSPSSLRQPSPTIKPATHQPNSSFNQPVKQSQPTPAVNSGASGGQIDVEGQQYDAESCVHLTNGFSERDHDSGTHTASAVGVCSPREETGFADFTVFTEQAAHPWCCGFNPVGSTEQWDGRAVGTGQEVVMDSEPRPHCAYKAKDKVCTTVKHCEKRDAALPTPDQHQPQEAATGTDFPSEEPGGSQSERRERFNSFQTTEVQEDAEDGRDDQDNSLSNFPQTFSAYESASEDMASFCDDFSFEGPSVDVEPNVSSLGSVDQTDWDPTDDEEEELAQCKTEEGFHYCDQSATQETSATSNQSQSGTHTEDNFADFQDCSFEHRRDQGHVQTADVGVLSLGNLPPSDSFADFCSAPTQEEEEGSWAEFKDQRAQEEGRTWTQFREQVSSLQTDGSAEEEEEEEEEEDKDRTGQCGVSRRNSCQASLSCRVQQLLLATFPEVEVPAVEAEEEEVVNLSVLLNARQLPESEEEEENPEVGPTSQWVQRGAWWPHQDLHSAVGLRFQWGGSHTNRTLLRCLGVDTRNIVFIGMKKQPVAVPAFASSLGMLEPTKDSVPAVCSPGHTAVTAPPGPRDSTDSMQEAPPSSQLDWSRRGLSSSQDGCSALNLDYFGPEEESRPHSSGGSSRSISPPPGVDRELYELTISKVETSADSSSRSHMEDTLNRLMSSAETTSTSVRKPQQDGDLCAEAARLISGLPDLSFMRAKVLMFPSVLVPKE</sequence>
<feature type="region of interest" description="Disordered" evidence="1">
    <location>
        <begin position="394"/>
        <end position="464"/>
    </location>
</feature>
<name>A0A671XDP0_SPAAU</name>
<accession>A0A671XDP0</accession>
<feature type="compositionally biased region" description="Acidic residues" evidence="1">
    <location>
        <begin position="16"/>
        <end position="32"/>
    </location>
</feature>
<proteinExistence type="predicted"/>
<dbReference type="InterPro" id="IPR029205">
    <property type="entry name" value="Clathrin-bd"/>
</dbReference>
<dbReference type="Ensembl" id="ENSSAUT00010049397.1">
    <property type="protein sequence ID" value="ENSSAUP00010046990.1"/>
    <property type="gene ID" value="ENSSAUG00010019554.1"/>
</dbReference>
<evidence type="ECO:0000313" key="4">
    <source>
        <dbReference type="Proteomes" id="UP000472265"/>
    </source>
</evidence>
<dbReference type="InParanoid" id="A0A671XDP0"/>
<reference evidence="3" key="3">
    <citation type="submission" date="2025-09" db="UniProtKB">
        <authorList>
            <consortium name="Ensembl"/>
        </authorList>
    </citation>
    <scope>IDENTIFICATION</scope>
</reference>
<feature type="compositionally biased region" description="Polar residues" evidence="1">
    <location>
        <begin position="624"/>
        <end position="648"/>
    </location>
</feature>
<feature type="compositionally biased region" description="Low complexity" evidence="1">
    <location>
        <begin position="666"/>
        <end position="675"/>
    </location>
</feature>
<feature type="compositionally biased region" description="Polar residues" evidence="1">
    <location>
        <begin position="338"/>
        <end position="355"/>
    </location>
</feature>
<reference evidence="3" key="1">
    <citation type="submission" date="2021-04" db="EMBL/GenBank/DDBJ databases">
        <authorList>
            <consortium name="Wellcome Sanger Institute Data Sharing"/>
        </authorList>
    </citation>
    <scope>NUCLEOTIDE SEQUENCE [LARGE SCALE GENOMIC DNA]</scope>
</reference>
<feature type="region of interest" description="Disordered" evidence="1">
    <location>
        <begin position="603"/>
        <end position="682"/>
    </location>
</feature>
<dbReference type="GO" id="GO:0030121">
    <property type="term" value="C:AP-1 adaptor complex"/>
    <property type="evidence" value="ECO:0007669"/>
    <property type="project" value="TreeGrafter"/>
</dbReference>
<feature type="compositionally biased region" description="Polar residues" evidence="1">
    <location>
        <begin position="427"/>
        <end position="442"/>
    </location>
</feature>
<dbReference type="OrthoDB" id="5917212at2759"/>
<dbReference type="AlphaFoldDB" id="A0A671XDP0"/>
<dbReference type="GO" id="GO:0030276">
    <property type="term" value="F:clathrin binding"/>
    <property type="evidence" value="ECO:0007669"/>
    <property type="project" value="InterPro"/>
</dbReference>
<dbReference type="GeneTree" id="ENSGT00940000154186"/>
<evidence type="ECO:0000313" key="3">
    <source>
        <dbReference type="Ensembl" id="ENSSAUP00010046990.1"/>
    </source>
</evidence>
<organism evidence="3 4">
    <name type="scientific">Sparus aurata</name>
    <name type="common">Gilthead sea bream</name>
    <dbReference type="NCBI Taxonomy" id="8175"/>
    <lineage>
        <taxon>Eukaryota</taxon>
        <taxon>Metazoa</taxon>
        <taxon>Chordata</taxon>
        <taxon>Craniata</taxon>
        <taxon>Vertebrata</taxon>
        <taxon>Euteleostomi</taxon>
        <taxon>Actinopterygii</taxon>
        <taxon>Neopterygii</taxon>
        <taxon>Teleostei</taxon>
        <taxon>Neoteleostei</taxon>
        <taxon>Acanthomorphata</taxon>
        <taxon>Eupercaria</taxon>
        <taxon>Spariformes</taxon>
        <taxon>Sparidae</taxon>
        <taxon>Sparus</taxon>
    </lineage>
</organism>
<keyword evidence="4" id="KW-1185">Reference proteome</keyword>
<feature type="domain" description="Aftiphilin clathrin-binding box" evidence="2">
    <location>
        <begin position="541"/>
        <end position="600"/>
    </location>
</feature>
<feature type="compositionally biased region" description="Low complexity" evidence="1">
    <location>
        <begin position="41"/>
        <end position="60"/>
    </location>
</feature>
<feature type="compositionally biased region" description="Basic and acidic residues" evidence="1">
    <location>
        <begin position="415"/>
        <end position="426"/>
    </location>
</feature>
<dbReference type="GO" id="GO:0032588">
    <property type="term" value="C:trans-Golgi network membrane"/>
    <property type="evidence" value="ECO:0007669"/>
    <property type="project" value="InterPro"/>
</dbReference>
<feature type="region of interest" description="Disordered" evidence="1">
    <location>
        <begin position="1"/>
        <end position="97"/>
    </location>
</feature>
<evidence type="ECO:0000256" key="1">
    <source>
        <dbReference type="SAM" id="MobiDB-lite"/>
    </source>
</evidence>
<dbReference type="Proteomes" id="UP000472265">
    <property type="component" value="Chromosome 15"/>
</dbReference>
<dbReference type="InterPro" id="IPR046359">
    <property type="entry name" value="Aftin-like"/>
</dbReference>
<feature type="compositionally biased region" description="Polar residues" evidence="1">
    <location>
        <begin position="67"/>
        <end position="89"/>
    </location>
</feature>
<feature type="region of interest" description="Disordered" evidence="1">
    <location>
        <begin position="208"/>
        <end position="325"/>
    </location>
</feature>
<protein>
    <recommendedName>
        <fullName evidence="2">Aftiphilin clathrin-binding box domain-containing protein</fullName>
    </recommendedName>
</protein>
<feature type="region of interest" description="Disordered" evidence="1">
    <location>
        <begin position="337"/>
        <end position="368"/>
    </location>
</feature>
<dbReference type="PANTHER" id="PTHR16156">
    <property type="entry name" value="AFTIPHILIN A-RELATED"/>
    <property type="match status" value="1"/>
</dbReference>
<gene>
    <name evidence="3" type="primary">aftphb</name>
</gene>
<dbReference type="Pfam" id="PF15045">
    <property type="entry name" value="Clathrin_bdg"/>
    <property type="match status" value="1"/>
</dbReference>
<feature type="compositionally biased region" description="Acidic residues" evidence="1">
    <location>
        <begin position="443"/>
        <end position="455"/>
    </location>
</feature>
<evidence type="ECO:0000259" key="2">
    <source>
        <dbReference type="Pfam" id="PF15045"/>
    </source>
</evidence>
<feature type="compositionally biased region" description="Acidic residues" evidence="1">
    <location>
        <begin position="251"/>
        <end position="260"/>
    </location>
</feature>
<dbReference type="PANTHER" id="PTHR16156:SF7">
    <property type="entry name" value="CLATHRIN BINDING BOX OF AFTIPHILIN CONTAINING 1"/>
    <property type="match status" value="1"/>
</dbReference>
<feature type="compositionally biased region" description="Polar residues" evidence="1">
    <location>
        <begin position="264"/>
        <end position="277"/>
    </location>
</feature>